<gene>
    <name evidence="2" type="ORF">AB1Y20_009721</name>
</gene>
<evidence type="ECO:0000313" key="3">
    <source>
        <dbReference type="Proteomes" id="UP001515480"/>
    </source>
</evidence>
<dbReference type="AlphaFoldDB" id="A0AB34K7D8"/>
<dbReference type="PANTHER" id="PTHR34286">
    <property type="entry name" value="TRANSMEMBRANE PROTEIN"/>
    <property type="match status" value="1"/>
</dbReference>
<reference evidence="2 3" key="1">
    <citation type="journal article" date="2024" name="Science">
        <title>Giant polyketide synthase enzymes in the biosynthesis of giant marine polyether toxins.</title>
        <authorList>
            <person name="Fallon T.R."/>
            <person name="Shende V.V."/>
            <person name="Wierzbicki I.H."/>
            <person name="Pendleton A.L."/>
            <person name="Watervoot N.F."/>
            <person name="Auber R.P."/>
            <person name="Gonzalez D.J."/>
            <person name="Wisecaver J.H."/>
            <person name="Moore B.S."/>
        </authorList>
    </citation>
    <scope>NUCLEOTIDE SEQUENCE [LARGE SCALE GENOMIC DNA]</scope>
    <source>
        <strain evidence="2 3">12B1</strain>
    </source>
</reference>
<dbReference type="Proteomes" id="UP001515480">
    <property type="component" value="Unassembled WGS sequence"/>
</dbReference>
<dbReference type="EMBL" id="JBGBPQ010000002">
    <property type="protein sequence ID" value="KAL1528369.1"/>
    <property type="molecule type" value="Genomic_DNA"/>
</dbReference>
<evidence type="ECO:0000313" key="2">
    <source>
        <dbReference type="EMBL" id="KAL1528369.1"/>
    </source>
</evidence>
<feature type="transmembrane region" description="Helical" evidence="1">
    <location>
        <begin position="33"/>
        <end position="51"/>
    </location>
</feature>
<accession>A0AB34K7D8</accession>
<organism evidence="2 3">
    <name type="scientific">Prymnesium parvum</name>
    <name type="common">Toxic golden alga</name>
    <dbReference type="NCBI Taxonomy" id="97485"/>
    <lineage>
        <taxon>Eukaryota</taxon>
        <taxon>Haptista</taxon>
        <taxon>Haptophyta</taxon>
        <taxon>Prymnesiophyceae</taxon>
        <taxon>Prymnesiales</taxon>
        <taxon>Prymnesiaceae</taxon>
        <taxon>Prymnesium</taxon>
    </lineage>
</organism>
<comment type="caution">
    <text evidence="2">The sequence shown here is derived from an EMBL/GenBank/DDBJ whole genome shotgun (WGS) entry which is preliminary data.</text>
</comment>
<evidence type="ECO:0000256" key="1">
    <source>
        <dbReference type="SAM" id="Phobius"/>
    </source>
</evidence>
<proteinExistence type="predicted"/>
<keyword evidence="1" id="KW-0812">Transmembrane</keyword>
<keyword evidence="1" id="KW-1133">Transmembrane helix</keyword>
<name>A0AB34K7D8_PRYPA</name>
<sequence length="85" mass="9786">MGASEKMPYPKWVWSPAGGWYCHPKQWERNTKIGFVAIAVFTLFTWTYSASKERRLSPPDRPIPSQMWCKYANVDDPGCVFGKKA</sequence>
<keyword evidence="1" id="KW-0472">Membrane</keyword>
<keyword evidence="3" id="KW-1185">Reference proteome</keyword>
<protein>
    <submittedName>
        <fullName evidence="2">Uncharacterized protein</fullName>
    </submittedName>
</protein>
<dbReference type="PANTHER" id="PTHR34286:SF1">
    <property type="entry name" value="TRANSMEMBRANE PROTEIN"/>
    <property type="match status" value="1"/>
</dbReference>